<proteinExistence type="predicted"/>
<gene>
    <name evidence="2" type="ORF">S03H2_23347</name>
</gene>
<name>X1FFI3_9ZZZZ</name>
<evidence type="ECO:0000313" key="2">
    <source>
        <dbReference type="EMBL" id="GAH44396.1"/>
    </source>
</evidence>
<feature type="region of interest" description="Disordered" evidence="1">
    <location>
        <begin position="1"/>
        <end position="52"/>
    </location>
</feature>
<sequence>SKGKIKNMGATGHWNPDLGQYVNKRGNPKKNQAPTPEGWEAPADPTAVDTTQGQDYQWQTDPGYQFRFEEGQRALDRGAAARGGLLSGGYGRKAMRYGQGFASNEYSNVYNRIAGIAGMGQTANQHAGNTAMAGGQMMGQGALNYGAAGAYGQQMQGNAISTGINELGQIDWGNIWQGNQQQPTNPGHERVI</sequence>
<accession>X1FFI3</accession>
<feature type="non-terminal residue" evidence="2">
    <location>
        <position position="1"/>
    </location>
</feature>
<organism evidence="2">
    <name type="scientific">marine sediment metagenome</name>
    <dbReference type="NCBI Taxonomy" id="412755"/>
    <lineage>
        <taxon>unclassified sequences</taxon>
        <taxon>metagenomes</taxon>
        <taxon>ecological metagenomes</taxon>
    </lineage>
</organism>
<evidence type="ECO:0008006" key="3">
    <source>
        <dbReference type="Google" id="ProtNLM"/>
    </source>
</evidence>
<dbReference type="EMBL" id="BARU01012739">
    <property type="protein sequence ID" value="GAH44396.1"/>
    <property type="molecule type" value="Genomic_DNA"/>
</dbReference>
<comment type="caution">
    <text evidence="2">The sequence shown here is derived from an EMBL/GenBank/DDBJ whole genome shotgun (WGS) entry which is preliminary data.</text>
</comment>
<reference evidence="2" key="1">
    <citation type="journal article" date="2014" name="Front. Microbiol.">
        <title>High frequency of phylogenetically diverse reductive dehalogenase-homologous genes in deep subseafloor sedimentary metagenomes.</title>
        <authorList>
            <person name="Kawai M."/>
            <person name="Futagami T."/>
            <person name="Toyoda A."/>
            <person name="Takaki Y."/>
            <person name="Nishi S."/>
            <person name="Hori S."/>
            <person name="Arai W."/>
            <person name="Tsubouchi T."/>
            <person name="Morono Y."/>
            <person name="Uchiyama I."/>
            <person name="Ito T."/>
            <person name="Fujiyama A."/>
            <person name="Inagaki F."/>
            <person name="Takami H."/>
        </authorList>
    </citation>
    <scope>NUCLEOTIDE SEQUENCE</scope>
    <source>
        <strain evidence="2">Expedition CK06-06</strain>
    </source>
</reference>
<dbReference type="AlphaFoldDB" id="X1FFI3"/>
<evidence type="ECO:0000256" key="1">
    <source>
        <dbReference type="SAM" id="MobiDB-lite"/>
    </source>
</evidence>
<protein>
    <recommendedName>
        <fullName evidence="3">Peptidase S74 domain-containing protein</fullName>
    </recommendedName>
</protein>